<dbReference type="PANTHER" id="PTHR32305:SF17">
    <property type="entry name" value="TRNA NUCLEASE WAPA"/>
    <property type="match status" value="1"/>
</dbReference>
<dbReference type="AlphaFoldDB" id="A0A3A8MCS1"/>
<evidence type="ECO:0000313" key="1">
    <source>
        <dbReference type="EMBL" id="RKH30117.1"/>
    </source>
</evidence>
<dbReference type="InterPro" id="IPR022385">
    <property type="entry name" value="Rhs_assc_core"/>
</dbReference>
<organism evidence="1 2">
    <name type="scientific">Corallococcus sicarius</name>
    <dbReference type="NCBI Taxonomy" id="2316726"/>
    <lineage>
        <taxon>Bacteria</taxon>
        <taxon>Pseudomonadati</taxon>
        <taxon>Myxococcota</taxon>
        <taxon>Myxococcia</taxon>
        <taxon>Myxococcales</taxon>
        <taxon>Cystobacterineae</taxon>
        <taxon>Myxococcaceae</taxon>
        <taxon>Corallococcus</taxon>
    </lineage>
</organism>
<evidence type="ECO:0000313" key="2">
    <source>
        <dbReference type="Proteomes" id="UP000273405"/>
    </source>
</evidence>
<dbReference type="InterPro" id="IPR050708">
    <property type="entry name" value="T6SS_VgrG/RHS"/>
</dbReference>
<dbReference type="NCBIfam" id="TIGR03696">
    <property type="entry name" value="Rhs_assc_core"/>
    <property type="match status" value="1"/>
</dbReference>
<dbReference type="Gene3D" id="2.180.10.10">
    <property type="entry name" value="RHS repeat-associated core"/>
    <property type="match status" value="1"/>
</dbReference>
<gene>
    <name evidence="1" type="ORF">D7X12_39270</name>
</gene>
<protein>
    <submittedName>
        <fullName evidence="1">RHS repeat-associated core domain-containing protein</fullName>
    </submittedName>
</protein>
<comment type="caution">
    <text evidence="1">The sequence shown here is derived from an EMBL/GenBank/DDBJ whole genome shotgun (WGS) entry which is preliminary data.</text>
</comment>
<dbReference type="EMBL" id="RAWG01000484">
    <property type="protein sequence ID" value="RKH30117.1"/>
    <property type="molecule type" value="Genomic_DNA"/>
</dbReference>
<sequence>MPGVAGEGGSVTTRYRYSWDGLRVARTTGAQTSTYLWAGGALVEERLAGHRQPALLYTQGAGMAVAVGAERIAHDGMGSAVGRYPATGAGARQQYDAWGNFLGGTGPSFSQPSLGYTGHAWDADSGLHYAQQRWLDTPTGRFLSEDPVGAHAYLTTPNEMSAWLYVAGNPLKYADPDGQELTWAGAKQGASNIARSSANAFLAFGEMANRALTLGYNDKAGYYVDENGTLLSRSSQYYKERGHQAFENKQRALEILSKGPNYTGAVFVASSFEGAVEGIGGTITKAAQNCYHAHISRGADDEGTRECVEALPGAVGGTVAAWEIATGAGVLIDNFSSGIPSTPLLSGSLDGHEVGRPLGGVGSGASDLADASKPMLMGAKGKSASKGKRRVVYRQLSQSDRAAYDAGDGLSPKGDGGSIADHVAGGGNETEFISASMTEDATRRYGSGNGLVEIDVDLAMEAGAGFVDHDNVVQAVRRVGDSKAVVDATCAQEVLFRGKVPRKAIKLIKRR</sequence>
<reference evidence="2" key="1">
    <citation type="submission" date="2018-09" db="EMBL/GenBank/DDBJ databases">
        <authorList>
            <person name="Livingstone P.G."/>
            <person name="Whitworth D.E."/>
        </authorList>
    </citation>
    <scope>NUCLEOTIDE SEQUENCE [LARGE SCALE GENOMIC DNA]</scope>
    <source>
        <strain evidence="2">CA040B</strain>
    </source>
</reference>
<accession>A0A3A8MCS1</accession>
<proteinExistence type="predicted"/>
<name>A0A3A8MCS1_9BACT</name>
<dbReference type="PANTHER" id="PTHR32305">
    <property type="match status" value="1"/>
</dbReference>
<dbReference type="Proteomes" id="UP000273405">
    <property type="component" value="Unassembled WGS sequence"/>
</dbReference>
<keyword evidence="2" id="KW-1185">Reference proteome</keyword>